<dbReference type="RefSeq" id="XP_001743284.1">
    <property type="nucleotide sequence ID" value="XM_001743232.1"/>
</dbReference>
<dbReference type="GO" id="GO:0016020">
    <property type="term" value="C:membrane"/>
    <property type="evidence" value="ECO:0000318"/>
    <property type="project" value="GO_Central"/>
</dbReference>
<evidence type="ECO:0000313" key="7">
    <source>
        <dbReference type="EMBL" id="EDQ91998.1"/>
    </source>
</evidence>
<dbReference type="KEGG" id="mbr:MONBRDRAFT_14746"/>
<dbReference type="OMA" id="SRIGWLR"/>
<dbReference type="GeneID" id="5888367"/>
<evidence type="ECO:0000256" key="3">
    <source>
        <dbReference type="ARBA" id="ARBA00022692"/>
    </source>
</evidence>
<keyword evidence="3 6" id="KW-0812">Transmembrane</keyword>
<keyword evidence="4 6" id="KW-1133">Transmembrane helix</keyword>
<dbReference type="GO" id="GO:0005381">
    <property type="term" value="F:iron ion transmembrane transporter activity"/>
    <property type="evidence" value="ECO:0000318"/>
    <property type="project" value="GO_Central"/>
</dbReference>
<reference evidence="7 8" key="1">
    <citation type="journal article" date="2008" name="Nature">
        <title>The genome of the choanoflagellate Monosiga brevicollis and the origin of metazoans.</title>
        <authorList>
            <consortium name="JGI Sequencing"/>
            <person name="King N."/>
            <person name="Westbrook M.J."/>
            <person name="Young S.L."/>
            <person name="Kuo A."/>
            <person name="Abedin M."/>
            <person name="Chapman J."/>
            <person name="Fairclough S."/>
            <person name="Hellsten U."/>
            <person name="Isogai Y."/>
            <person name="Letunic I."/>
            <person name="Marr M."/>
            <person name="Pincus D."/>
            <person name="Putnam N."/>
            <person name="Rokas A."/>
            <person name="Wright K.J."/>
            <person name="Zuzow R."/>
            <person name="Dirks W."/>
            <person name="Good M."/>
            <person name="Goodstein D."/>
            <person name="Lemons D."/>
            <person name="Li W."/>
            <person name="Lyons J.B."/>
            <person name="Morris A."/>
            <person name="Nichols S."/>
            <person name="Richter D.J."/>
            <person name="Salamov A."/>
            <person name="Bork P."/>
            <person name="Lim W.A."/>
            <person name="Manning G."/>
            <person name="Miller W.T."/>
            <person name="McGinnis W."/>
            <person name="Shapiro H."/>
            <person name="Tjian R."/>
            <person name="Grigoriev I.V."/>
            <person name="Rokhsar D."/>
        </authorList>
    </citation>
    <scope>NUCLEOTIDE SEQUENCE [LARGE SCALE GENOMIC DNA]</scope>
    <source>
        <strain evidence="8">MX1 / ATCC 50154</strain>
    </source>
</reference>
<evidence type="ECO:0000256" key="4">
    <source>
        <dbReference type="ARBA" id="ARBA00022989"/>
    </source>
</evidence>
<keyword evidence="8" id="KW-1185">Reference proteome</keyword>
<dbReference type="InParanoid" id="A9URW7"/>
<dbReference type="InterPro" id="IPR008217">
    <property type="entry name" value="Ccc1_fam"/>
</dbReference>
<dbReference type="AlphaFoldDB" id="A9URW7"/>
<keyword evidence="5 6" id="KW-0472">Membrane</keyword>
<dbReference type="PANTHER" id="PTHR31851">
    <property type="entry name" value="FE(2+)/MN(2+) TRANSPORTER PCL1"/>
    <property type="match status" value="1"/>
</dbReference>
<evidence type="ECO:0000256" key="5">
    <source>
        <dbReference type="ARBA" id="ARBA00023136"/>
    </source>
</evidence>
<proteinExistence type="inferred from homology"/>
<dbReference type="GO" id="GO:0005384">
    <property type="term" value="F:manganese ion transmembrane transporter activity"/>
    <property type="evidence" value="ECO:0000318"/>
    <property type="project" value="GO_Central"/>
</dbReference>
<gene>
    <name evidence="7" type="ORF">MONBRDRAFT_14746</name>
</gene>
<dbReference type="Pfam" id="PF01988">
    <property type="entry name" value="VIT1"/>
    <property type="match status" value="1"/>
</dbReference>
<sequence>AQRAFREGDAQLSRLAHEMALAPENHKGGGQYIKAAVFGGLDGIITTFAVVASVTGANLSAGVVIIMGFANLLADGLSMGVGEYLSGVSELQFAQAERQREEWETENYLAGEVQEMVELYMEKGVTESDARQILDVMVKYKDFFVDHMLVQELGIMPPDESESPAKNGLVMFCSFVVFGLVPLLSYLALSTVDFGSESENDNALFGIACGLTAMALFVLGAIKSRFSTQTWYYSGLMVLVNGSIAAGAAFLIGYLLEKLVDTDE</sequence>
<organism evidence="7 8">
    <name type="scientific">Monosiga brevicollis</name>
    <name type="common">Choanoflagellate</name>
    <dbReference type="NCBI Taxonomy" id="81824"/>
    <lineage>
        <taxon>Eukaryota</taxon>
        <taxon>Choanoflagellata</taxon>
        <taxon>Craspedida</taxon>
        <taxon>Salpingoecidae</taxon>
        <taxon>Monosiga</taxon>
    </lineage>
</organism>
<name>A9URW7_MONBE</name>
<comment type="subcellular location">
    <subcellularLocation>
        <location evidence="1">Endomembrane system</location>
        <topology evidence="1">Multi-pass membrane protein</topology>
    </subcellularLocation>
</comment>
<feature type="non-terminal residue" evidence="7">
    <location>
        <position position="1"/>
    </location>
</feature>
<feature type="transmembrane region" description="Helical" evidence="6">
    <location>
        <begin position="44"/>
        <end position="70"/>
    </location>
</feature>
<evidence type="ECO:0000313" key="8">
    <source>
        <dbReference type="Proteomes" id="UP000001357"/>
    </source>
</evidence>
<comment type="similarity">
    <text evidence="2">Belongs to the CCC1 family.</text>
</comment>
<dbReference type="GO" id="GO:0012505">
    <property type="term" value="C:endomembrane system"/>
    <property type="evidence" value="ECO:0007669"/>
    <property type="project" value="UniProtKB-SubCell"/>
</dbReference>
<feature type="transmembrane region" description="Helical" evidence="6">
    <location>
        <begin position="169"/>
        <end position="191"/>
    </location>
</feature>
<protein>
    <recommendedName>
        <fullName evidence="9">Vacuolar iron family transporter</fullName>
    </recommendedName>
</protein>
<accession>A9URW7</accession>
<dbReference type="EMBL" id="CH991544">
    <property type="protein sequence ID" value="EDQ91998.1"/>
    <property type="molecule type" value="Genomic_DNA"/>
</dbReference>
<feature type="transmembrane region" description="Helical" evidence="6">
    <location>
        <begin position="203"/>
        <end position="222"/>
    </location>
</feature>
<dbReference type="GO" id="GO:0030026">
    <property type="term" value="P:intracellular manganese ion homeostasis"/>
    <property type="evidence" value="ECO:0000318"/>
    <property type="project" value="GO_Central"/>
</dbReference>
<evidence type="ECO:0000256" key="1">
    <source>
        <dbReference type="ARBA" id="ARBA00004127"/>
    </source>
</evidence>
<dbReference type="eggNOG" id="KOG4473">
    <property type="taxonomic scope" value="Eukaryota"/>
</dbReference>
<dbReference type="STRING" id="81824.A9URW7"/>
<evidence type="ECO:0000256" key="6">
    <source>
        <dbReference type="SAM" id="Phobius"/>
    </source>
</evidence>
<dbReference type="Proteomes" id="UP000001357">
    <property type="component" value="Unassembled WGS sequence"/>
</dbReference>
<feature type="transmembrane region" description="Helical" evidence="6">
    <location>
        <begin position="231"/>
        <end position="256"/>
    </location>
</feature>
<dbReference type="CDD" id="cd02434">
    <property type="entry name" value="Nodulin-21_like_3"/>
    <property type="match status" value="1"/>
</dbReference>
<evidence type="ECO:0000256" key="2">
    <source>
        <dbReference type="ARBA" id="ARBA00007049"/>
    </source>
</evidence>
<evidence type="ECO:0008006" key="9">
    <source>
        <dbReference type="Google" id="ProtNLM"/>
    </source>
</evidence>